<gene>
    <name evidence="1" type="ORF">SAMN02745131_03837</name>
</gene>
<name>A0A1M5FJE5_9BACT</name>
<evidence type="ECO:0008006" key="3">
    <source>
        <dbReference type="Google" id="ProtNLM"/>
    </source>
</evidence>
<keyword evidence="2" id="KW-1185">Reference proteome</keyword>
<organism evidence="1 2">
    <name type="scientific">Flavisolibacter ginsengisoli DSM 18119</name>
    <dbReference type="NCBI Taxonomy" id="1121884"/>
    <lineage>
        <taxon>Bacteria</taxon>
        <taxon>Pseudomonadati</taxon>
        <taxon>Bacteroidota</taxon>
        <taxon>Chitinophagia</taxon>
        <taxon>Chitinophagales</taxon>
        <taxon>Chitinophagaceae</taxon>
        <taxon>Flavisolibacter</taxon>
    </lineage>
</organism>
<dbReference type="OrthoDB" id="675983at2"/>
<dbReference type="AlphaFoldDB" id="A0A1M5FJE5"/>
<dbReference type="RefSeq" id="WP_072836957.1">
    <property type="nucleotide sequence ID" value="NZ_FQUU01000023.1"/>
</dbReference>
<evidence type="ECO:0000313" key="2">
    <source>
        <dbReference type="Proteomes" id="UP000184048"/>
    </source>
</evidence>
<proteinExistence type="predicted"/>
<sequence>MKRWLLTVLFIPGIIITSHGQKYNFQNLLGYWESNDGGALEARDSTKLFLLYQGEKKPIISYTADFSKTPCWFNFVIKDRDSSITLKSLLLFLNNDTLQWEVFDEGPRPANFSSDNGSIVYLKRKKSF</sequence>
<dbReference type="Proteomes" id="UP000184048">
    <property type="component" value="Unassembled WGS sequence"/>
</dbReference>
<dbReference type="STRING" id="1121884.SAMN02745131_03837"/>
<accession>A0A1M5FJE5</accession>
<evidence type="ECO:0000313" key="1">
    <source>
        <dbReference type="EMBL" id="SHF91282.1"/>
    </source>
</evidence>
<protein>
    <recommendedName>
        <fullName evidence="3">Lipocalin-like domain-containing protein</fullName>
    </recommendedName>
</protein>
<dbReference type="EMBL" id="FQUU01000023">
    <property type="protein sequence ID" value="SHF91282.1"/>
    <property type="molecule type" value="Genomic_DNA"/>
</dbReference>
<reference evidence="1 2" key="1">
    <citation type="submission" date="2016-11" db="EMBL/GenBank/DDBJ databases">
        <authorList>
            <person name="Jaros S."/>
            <person name="Januszkiewicz K."/>
            <person name="Wedrychowicz H."/>
        </authorList>
    </citation>
    <scope>NUCLEOTIDE SEQUENCE [LARGE SCALE GENOMIC DNA]</scope>
    <source>
        <strain evidence="1 2">DSM 18119</strain>
    </source>
</reference>